<keyword evidence="2" id="KW-1133">Transmembrane helix</keyword>
<sequence length="210" mass="22364">MSVRRDAKAQAGPQLNPVALGETVGALVVAVLVLTVGYSTWNRYGYEQGLAEARSHYAVGGRGYVAARAVLDSIRGVGASEGDYYQLSASVWLLKPDNHEEATKEYEQLDVIQPDHPAASVGLGLTKLLAACEVDDRTERRQLCEEATNLFEAAMESSQDQSASTESRLAGEGLVATSLVNRAAALVLSDPGSNRKLDKAQGLLAEAEET</sequence>
<evidence type="ECO:0000313" key="3">
    <source>
        <dbReference type="EMBL" id="SVE31395.1"/>
    </source>
</evidence>
<keyword evidence="2" id="KW-0812">Transmembrane</keyword>
<keyword evidence="2" id="KW-0472">Membrane</keyword>
<protein>
    <recommendedName>
        <fullName evidence="4">Tetratricopeptide repeat-like domain-containing protein</fullName>
    </recommendedName>
</protein>
<organism evidence="3">
    <name type="scientific">marine metagenome</name>
    <dbReference type="NCBI Taxonomy" id="408172"/>
    <lineage>
        <taxon>unclassified sequences</taxon>
        <taxon>metagenomes</taxon>
        <taxon>ecological metagenomes</taxon>
    </lineage>
</organism>
<dbReference type="AlphaFoldDB" id="A0A383CI46"/>
<reference evidence="3" key="1">
    <citation type="submission" date="2018-05" db="EMBL/GenBank/DDBJ databases">
        <authorList>
            <person name="Lanie J.A."/>
            <person name="Ng W.-L."/>
            <person name="Kazmierczak K.M."/>
            <person name="Andrzejewski T.M."/>
            <person name="Davidsen T.M."/>
            <person name="Wayne K.J."/>
            <person name="Tettelin H."/>
            <person name="Glass J.I."/>
            <person name="Rusch D."/>
            <person name="Podicherti R."/>
            <person name="Tsui H.-C.T."/>
            <person name="Winkler M.E."/>
        </authorList>
    </citation>
    <scope>NUCLEOTIDE SEQUENCE</scope>
</reference>
<evidence type="ECO:0000256" key="2">
    <source>
        <dbReference type="SAM" id="Phobius"/>
    </source>
</evidence>
<feature type="non-terminal residue" evidence="3">
    <location>
        <position position="210"/>
    </location>
</feature>
<accession>A0A383CI46</accession>
<proteinExistence type="predicted"/>
<evidence type="ECO:0008006" key="4">
    <source>
        <dbReference type="Google" id="ProtNLM"/>
    </source>
</evidence>
<gene>
    <name evidence="3" type="ORF">METZ01_LOCUS484249</name>
</gene>
<dbReference type="EMBL" id="UINC01208716">
    <property type="protein sequence ID" value="SVE31395.1"/>
    <property type="molecule type" value="Genomic_DNA"/>
</dbReference>
<feature type="region of interest" description="Disordered" evidence="1">
    <location>
        <begin position="191"/>
        <end position="210"/>
    </location>
</feature>
<evidence type="ECO:0000256" key="1">
    <source>
        <dbReference type="SAM" id="MobiDB-lite"/>
    </source>
</evidence>
<name>A0A383CI46_9ZZZZ</name>
<feature type="transmembrane region" description="Helical" evidence="2">
    <location>
        <begin position="23"/>
        <end position="41"/>
    </location>
</feature>